<evidence type="ECO:0000313" key="6">
    <source>
        <dbReference type="Proteomes" id="UP001162164"/>
    </source>
</evidence>
<dbReference type="InterPro" id="IPR036291">
    <property type="entry name" value="NAD(P)-bd_dom_sf"/>
</dbReference>
<comment type="similarity">
    <text evidence="1">Belongs to the short-chain dehydrogenases/reductases (SDR) family.</text>
</comment>
<dbReference type="PROSITE" id="PS00061">
    <property type="entry name" value="ADH_SHORT"/>
    <property type="match status" value="1"/>
</dbReference>
<evidence type="ECO:0000313" key="5">
    <source>
        <dbReference type="EMBL" id="KAJ8973466.1"/>
    </source>
</evidence>
<keyword evidence="6" id="KW-1185">Reference proteome</keyword>
<proteinExistence type="inferred from homology"/>
<dbReference type="PRINTS" id="PR00081">
    <property type="entry name" value="GDHRDH"/>
</dbReference>
<dbReference type="InterPro" id="IPR002347">
    <property type="entry name" value="SDR_fam"/>
</dbReference>
<evidence type="ECO:0008006" key="7">
    <source>
        <dbReference type="Google" id="ProtNLM"/>
    </source>
</evidence>
<dbReference type="InterPro" id="IPR051737">
    <property type="entry name" value="L-xylulose/Carbonyl_redctase"/>
</dbReference>
<dbReference type="PRINTS" id="PR00080">
    <property type="entry name" value="SDRFAMILY"/>
</dbReference>
<protein>
    <recommendedName>
        <fullName evidence="7">Short-chain dehydrogenase</fullName>
    </recommendedName>
</protein>
<dbReference type="Pfam" id="PF00106">
    <property type="entry name" value="adh_short"/>
    <property type="match status" value="1"/>
</dbReference>
<comment type="caution">
    <text evidence="5">The sequence shown here is derived from an EMBL/GenBank/DDBJ whole genome shotgun (WGS) entry which is preliminary data.</text>
</comment>
<dbReference type="Proteomes" id="UP001162164">
    <property type="component" value="Unassembled WGS sequence"/>
</dbReference>
<reference evidence="5" key="1">
    <citation type="journal article" date="2023" name="Insect Mol. Biol.">
        <title>Genome sequencing provides insights into the evolution of gene families encoding plant cell wall-degrading enzymes in longhorned beetles.</title>
        <authorList>
            <person name="Shin N.R."/>
            <person name="Okamura Y."/>
            <person name="Kirsch R."/>
            <person name="Pauchet Y."/>
        </authorList>
    </citation>
    <scope>NUCLEOTIDE SEQUENCE</scope>
    <source>
        <strain evidence="5">MMC_N1</strain>
    </source>
</reference>
<comment type="subunit">
    <text evidence="2">Homotetramer.</text>
</comment>
<keyword evidence="3" id="KW-0521">NADP</keyword>
<evidence type="ECO:0000256" key="1">
    <source>
        <dbReference type="ARBA" id="ARBA00006484"/>
    </source>
</evidence>
<keyword evidence="4" id="KW-0560">Oxidoreductase</keyword>
<dbReference type="SUPFAM" id="SSF51735">
    <property type="entry name" value="NAD(P)-binding Rossmann-fold domains"/>
    <property type="match status" value="1"/>
</dbReference>
<organism evidence="5 6">
    <name type="scientific">Molorchus minor</name>
    <dbReference type="NCBI Taxonomy" id="1323400"/>
    <lineage>
        <taxon>Eukaryota</taxon>
        <taxon>Metazoa</taxon>
        <taxon>Ecdysozoa</taxon>
        <taxon>Arthropoda</taxon>
        <taxon>Hexapoda</taxon>
        <taxon>Insecta</taxon>
        <taxon>Pterygota</taxon>
        <taxon>Neoptera</taxon>
        <taxon>Endopterygota</taxon>
        <taxon>Coleoptera</taxon>
        <taxon>Polyphaga</taxon>
        <taxon>Cucujiformia</taxon>
        <taxon>Chrysomeloidea</taxon>
        <taxon>Cerambycidae</taxon>
        <taxon>Lamiinae</taxon>
        <taxon>Monochamini</taxon>
        <taxon>Molorchus</taxon>
    </lineage>
</organism>
<name>A0ABQ9J6A4_9CUCU</name>
<sequence>MTGFELLDSEQNSINDKSRQRTKDIAFNRAYLTKVLDLHEKERRPAMQESTSVTASLFYSVFMINIKATIHVSKLVIKAERKAPGSIVNISSQASLAGLLHHTVYCATKGAVDAFTRAAALEYGPYNIRVNAVNPTVIMTDKGRLGMVGFKNCKPMLEKFH</sequence>
<dbReference type="InterPro" id="IPR020904">
    <property type="entry name" value="Sc_DH/Rdtase_CS"/>
</dbReference>
<accession>A0ABQ9J6A4</accession>
<dbReference type="PANTHER" id="PTHR44252:SF3">
    <property type="entry name" value="D-ERYTHRULOSE REDUCTASE-RELATED"/>
    <property type="match status" value="1"/>
</dbReference>
<evidence type="ECO:0000256" key="2">
    <source>
        <dbReference type="ARBA" id="ARBA00011881"/>
    </source>
</evidence>
<dbReference type="EMBL" id="JAPWTJ010001165">
    <property type="protein sequence ID" value="KAJ8973466.1"/>
    <property type="molecule type" value="Genomic_DNA"/>
</dbReference>
<dbReference type="Gene3D" id="3.40.50.720">
    <property type="entry name" value="NAD(P)-binding Rossmann-like Domain"/>
    <property type="match status" value="1"/>
</dbReference>
<gene>
    <name evidence="5" type="ORF">NQ317_013460</name>
</gene>
<dbReference type="PANTHER" id="PTHR44252">
    <property type="entry name" value="D-ERYTHRULOSE REDUCTASE"/>
    <property type="match status" value="1"/>
</dbReference>
<evidence type="ECO:0000256" key="3">
    <source>
        <dbReference type="ARBA" id="ARBA00022857"/>
    </source>
</evidence>
<evidence type="ECO:0000256" key="4">
    <source>
        <dbReference type="ARBA" id="ARBA00023002"/>
    </source>
</evidence>